<dbReference type="RefSeq" id="WP_343951853.1">
    <property type="nucleotide sequence ID" value="NZ_BAAAHQ010000023.1"/>
</dbReference>
<evidence type="ECO:0000313" key="2">
    <source>
        <dbReference type="Proteomes" id="UP001501578"/>
    </source>
</evidence>
<keyword evidence="2" id="KW-1185">Reference proteome</keyword>
<comment type="caution">
    <text evidence="1">The sequence shown here is derived from an EMBL/GenBank/DDBJ whole genome shotgun (WGS) entry which is preliminary data.</text>
</comment>
<sequence>MADHGRGRPGWLHAGPLEERLTRAWSPGTFPPAETLLAIMTVGAVPRHLATRLGAHLTGGIVIGPGAVPDLPGFEHLRAVPLPLQAGTWERSAGVYDPALRRIGVGSVASPSVSVTGHELGHAVDHMDGVLSRSEYWLHVHNRCRPYLAPPYRHDPGELLVESFACVLARNALHLIRLVGDRSIAHEVYVWLAGRYGIGHYHTT</sequence>
<gene>
    <name evidence="1" type="ORF">GCM10009560_44390</name>
</gene>
<dbReference type="EMBL" id="BAAAHQ010000023">
    <property type="protein sequence ID" value="GAA0935983.1"/>
    <property type="molecule type" value="Genomic_DNA"/>
</dbReference>
<reference evidence="2" key="1">
    <citation type="journal article" date="2019" name="Int. J. Syst. Evol. Microbiol.">
        <title>The Global Catalogue of Microorganisms (GCM) 10K type strain sequencing project: providing services to taxonomists for standard genome sequencing and annotation.</title>
        <authorList>
            <consortium name="The Broad Institute Genomics Platform"/>
            <consortium name="The Broad Institute Genome Sequencing Center for Infectious Disease"/>
            <person name="Wu L."/>
            <person name="Ma J."/>
        </authorList>
    </citation>
    <scope>NUCLEOTIDE SEQUENCE [LARGE SCALE GENOMIC DNA]</scope>
    <source>
        <strain evidence="2">JCM 11136</strain>
    </source>
</reference>
<evidence type="ECO:0000313" key="1">
    <source>
        <dbReference type="EMBL" id="GAA0935983.1"/>
    </source>
</evidence>
<dbReference type="Proteomes" id="UP001501578">
    <property type="component" value="Unassembled WGS sequence"/>
</dbReference>
<organism evidence="1 2">
    <name type="scientific">Nonomuraea longicatena</name>
    <dbReference type="NCBI Taxonomy" id="83682"/>
    <lineage>
        <taxon>Bacteria</taxon>
        <taxon>Bacillati</taxon>
        <taxon>Actinomycetota</taxon>
        <taxon>Actinomycetes</taxon>
        <taxon>Streptosporangiales</taxon>
        <taxon>Streptosporangiaceae</taxon>
        <taxon>Nonomuraea</taxon>
    </lineage>
</organism>
<accession>A0ABP4AJR1</accession>
<protein>
    <submittedName>
        <fullName evidence="1">Uncharacterized protein</fullName>
    </submittedName>
</protein>
<name>A0ABP4AJR1_9ACTN</name>
<proteinExistence type="predicted"/>